<dbReference type="InterPro" id="IPR020546">
    <property type="entry name" value="ATP_synth_F1_dsu/esu_N"/>
</dbReference>
<comment type="function">
    <text evidence="8">Produces ATP from ADP in the presence of a proton gradient across the membrane.</text>
</comment>
<keyword evidence="4 8" id="KW-0406">Ion transport</keyword>
<dbReference type="PANTHER" id="PTHR13822:SF10">
    <property type="entry name" value="ATP SYNTHASE EPSILON CHAIN, CHLOROPLASTIC"/>
    <property type="match status" value="1"/>
</dbReference>
<dbReference type="EMBL" id="CP011232">
    <property type="protein sequence ID" value="AKI96781.1"/>
    <property type="molecule type" value="Genomic_DNA"/>
</dbReference>
<comment type="similarity">
    <text evidence="2 8 9">Belongs to the ATPase epsilon chain family.</text>
</comment>
<dbReference type="GO" id="GO:0005886">
    <property type="term" value="C:plasma membrane"/>
    <property type="evidence" value="ECO:0007669"/>
    <property type="project" value="UniProtKB-SubCell"/>
</dbReference>
<dbReference type="KEGG" id="kpf:IX53_01920"/>
<dbReference type="STRING" id="1330330.IX53_01920"/>
<keyword evidence="5 8" id="KW-0472">Membrane</keyword>
<organism evidence="12 13">
    <name type="scientific">Kosmotoga pacifica</name>
    <dbReference type="NCBI Taxonomy" id="1330330"/>
    <lineage>
        <taxon>Bacteria</taxon>
        <taxon>Thermotogati</taxon>
        <taxon>Thermotogota</taxon>
        <taxon>Thermotogae</taxon>
        <taxon>Kosmotogales</taxon>
        <taxon>Kosmotogaceae</taxon>
        <taxon>Kosmotoga</taxon>
    </lineage>
</organism>
<dbReference type="Pfam" id="PF00401">
    <property type="entry name" value="ATP-synt_DE"/>
    <property type="match status" value="1"/>
</dbReference>
<dbReference type="GO" id="GO:0046933">
    <property type="term" value="F:proton-transporting ATP synthase activity, rotational mechanism"/>
    <property type="evidence" value="ECO:0007669"/>
    <property type="project" value="UniProtKB-UniRule"/>
</dbReference>
<dbReference type="Proteomes" id="UP000035159">
    <property type="component" value="Chromosome"/>
</dbReference>
<evidence type="ECO:0000256" key="5">
    <source>
        <dbReference type="ARBA" id="ARBA00023136"/>
    </source>
</evidence>
<keyword evidence="8" id="KW-1003">Cell membrane</keyword>
<evidence type="ECO:0000259" key="11">
    <source>
        <dbReference type="Pfam" id="PF02823"/>
    </source>
</evidence>
<dbReference type="RefSeq" id="WP_047753916.1">
    <property type="nucleotide sequence ID" value="NZ_CAJUHA010000004.1"/>
</dbReference>
<dbReference type="InterPro" id="IPR001469">
    <property type="entry name" value="ATP_synth_F1_dsu/esu"/>
</dbReference>
<dbReference type="AlphaFoldDB" id="A0A0G2Z9L1"/>
<keyword evidence="8" id="KW-0375">Hydrogen ion transport</keyword>
<comment type="subcellular location">
    <subcellularLocation>
        <location evidence="8">Cell membrane</location>
        <topology evidence="8">Peripheral membrane protein</topology>
    </subcellularLocation>
    <subcellularLocation>
        <location evidence="1">Endomembrane system</location>
        <topology evidence="1">Peripheral membrane protein</topology>
    </subcellularLocation>
</comment>
<evidence type="ECO:0000256" key="2">
    <source>
        <dbReference type="ARBA" id="ARBA00005712"/>
    </source>
</evidence>
<keyword evidence="7 8" id="KW-0066">ATP synthesis</keyword>
<reference evidence="12 13" key="1">
    <citation type="submission" date="2015-04" db="EMBL/GenBank/DDBJ databases">
        <title>Complete Genome Sequence of Kosmotoga pacifica SLHLJ1.</title>
        <authorList>
            <person name="Jiang L.J."/>
            <person name="Shao Z.Z."/>
            <person name="Jebbar M."/>
        </authorList>
    </citation>
    <scope>NUCLEOTIDE SEQUENCE [LARGE SCALE GENOMIC DNA]</scope>
    <source>
        <strain evidence="12 13">SLHLJ1</strain>
    </source>
</reference>
<dbReference type="NCBIfam" id="TIGR01216">
    <property type="entry name" value="ATP_synt_epsi"/>
    <property type="match status" value="1"/>
</dbReference>
<dbReference type="Pfam" id="PF02823">
    <property type="entry name" value="ATP-synt_DE_N"/>
    <property type="match status" value="1"/>
</dbReference>
<accession>A0A0G2Z9L1</accession>
<dbReference type="CDD" id="cd12152">
    <property type="entry name" value="F1-ATPase_delta"/>
    <property type="match status" value="1"/>
</dbReference>
<evidence type="ECO:0000256" key="4">
    <source>
        <dbReference type="ARBA" id="ARBA00023065"/>
    </source>
</evidence>
<keyword evidence="13" id="KW-1185">Reference proteome</keyword>
<proteinExistence type="inferred from homology"/>
<name>A0A0G2Z9L1_9BACT</name>
<dbReference type="GO" id="GO:0012505">
    <property type="term" value="C:endomembrane system"/>
    <property type="evidence" value="ECO:0007669"/>
    <property type="project" value="UniProtKB-SubCell"/>
</dbReference>
<protein>
    <recommendedName>
        <fullName evidence="8">ATP synthase epsilon chain</fullName>
    </recommendedName>
    <alternativeName>
        <fullName evidence="8">ATP synthase F1 sector epsilon subunit</fullName>
    </alternativeName>
    <alternativeName>
        <fullName evidence="8">F-ATPase epsilon subunit</fullName>
    </alternativeName>
</protein>
<dbReference type="HAMAP" id="MF_00530">
    <property type="entry name" value="ATP_synth_epsil_bac"/>
    <property type="match status" value="1"/>
</dbReference>
<dbReference type="PANTHER" id="PTHR13822">
    <property type="entry name" value="ATP SYNTHASE DELTA/EPSILON CHAIN"/>
    <property type="match status" value="1"/>
</dbReference>
<sequence>MSLNVKIVTPFEIKWEGEADYLAFRSTEGGMGILPQRAPLITKLAVELVKIQTTEGKTLLFAVHGGYLLNTRTETIIVADAVERPEDIDIHRAEEKISRAREILKVEKDTKEKARINAKLQRHMLRIRVFKENVRGGGTK</sequence>
<feature type="domain" description="ATP synthase F1 complex delta/epsilon subunit N-terminal" evidence="11">
    <location>
        <begin position="3"/>
        <end position="81"/>
    </location>
</feature>
<dbReference type="Gene3D" id="2.60.15.10">
    <property type="entry name" value="F0F1 ATP synthase delta/epsilon subunit, N-terminal"/>
    <property type="match status" value="1"/>
</dbReference>
<dbReference type="GO" id="GO:0045259">
    <property type="term" value="C:proton-transporting ATP synthase complex"/>
    <property type="evidence" value="ECO:0007669"/>
    <property type="project" value="UniProtKB-KW"/>
</dbReference>
<evidence type="ECO:0000256" key="7">
    <source>
        <dbReference type="ARBA" id="ARBA00023310"/>
    </source>
</evidence>
<dbReference type="PATRIC" id="fig|1330330.3.peg.394"/>
<dbReference type="GO" id="GO:0005524">
    <property type="term" value="F:ATP binding"/>
    <property type="evidence" value="ECO:0007669"/>
    <property type="project" value="UniProtKB-UniRule"/>
</dbReference>
<evidence type="ECO:0000256" key="9">
    <source>
        <dbReference type="RuleBase" id="RU003656"/>
    </source>
</evidence>
<evidence type="ECO:0000256" key="8">
    <source>
        <dbReference type="HAMAP-Rule" id="MF_00530"/>
    </source>
</evidence>
<evidence type="ECO:0000259" key="10">
    <source>
        <dbReference type="Pfam" id="PF00401"/>
    </source>
</evidence>
<evidence type="ECO:0000313" key="13">
    <source>
        <dbReference type="Proteomes" id="UP000035159"/>
    </source>
</evidence>
<keyword evidence="3 8" id="KW-0813">Transport</keyword>
<dbReference type="InterPro" id="IPR036771">
    <property type="entry name" value="ATPsynth_dsu/esu_N"/>
</dbReference>
<evidence type="ECO:0000256" key="1">
    <source>
        <dbReference type="ARBA" id="ARBA00004184"/>
    </source>
</evidence>
<gene>
    <name evidence="8" type="primary">atpC</name>
    <name evidence="12" type="ORF">IX53_01920</name>
</gene>
<evidence type="ECO:0000256" key="3">
    <source>
        <dbReference type="ARBA" id="ARBA00022448"/>
    </source>
</evidence>
<dbReference type="InterPro" id="IPR020547">
    <property type="entry name" value="ATP_synth_F1_esu_C"/>
</dbReference>
<evidence type="ECO:0000313" key="12">
    <source>
        <dbReference type="EMBL" id="AKI96781.1"/>
    </source>
</evidence>
<dbReference type="SUPFAM" id="SSF51344">
    <property type="entry name" value="Epsilon subunit of F1F0-ATP synthase N-terminal domain"/>
    <property type="match status" value="1"/>
</dbReference>
<keyword evidence="6 8" id="KW-0139">CF(1)</keyword>
<feature type="domain" description="ATP synthase epsilon subunit C-terminal" evidence="10">
    <location>
        <begin position="86"/>
        <end position="130"/>
    </location>
</feature>
<dbReference type="OrthoDB" id="47229at2"/>
<evidence type="ECO:0000256" key="6">
    <source>
        <dbReference type="ARBA" id="ARBA00023196"/>
    </source>
</evidence>
<comment type="subunit">
    <text evidence="8 9">F-type ATPases have 2 components, CF(1) - the catalytic core - and CF(0) - the membrane proton channel. CF(1) has five subunits: alpha(3), beta(3), gamma(1), delta(1), epsilon(1). CF(0) has three main subunits: a, b and c.</text>
</comment>